<dbReference type="PANTHER" id="PTHR24148:SF64">
    <property type="entry name" value="HETEROKARYON INCOMPATIBILITY DOMAIN-CONTAINING PROTEIN"/>
    <property type="match status" value="1"/>
</dbReference>
<dbReference type="Proteomes" id="UP000781932">
    <property type="component" value="Unassembled WGS sequence"/>
</dbReference>
<protein>
    <submittedName>
        <fullName evidence="2">Heterokaryon incompatibility protein</fullName>
    </submittedName>
</protein>
<sequence length="454" mass="51804">MPSLDLLSPPFSIWVDAICINQKDDNEKSRQVPRMINVYGAAERVVVFLYTNEHWTSSSERMMSWQGYMIQPSNVSDANKGLADFMRWFGFHPWFERIWTVQEAALARKPPILLHTLHGSIGAATLEEIYEFAETSMPRGSTPNLKSMIDMRRWAQNPNDPDIPRFDNPGQMLESVLFYTGGRWSSILQDRVYGIYGLLQAVNTSFPDLDLPVVDYNRPVGQIFADITRLIIEHTQRTRIITYACVERRLPGMPTWISNLRVCQSGATHFLHDNPDDNPELSEDGQALKITAVVTDYCEIVLPTVDISFDPSRVVERIEDIEKTLIKPIAERRSLDPDVLWPTMLGSRDFKELKHILQEFDPSKMLDIQRLQRIGLHVMGSHFFATKDGFVGWCSGNTPCQTGDFICLRRSNETPLLLRETSAPNTYEVIGPLHTGDKELSNTTGKVFKRIELV</sequence>
<keyword evidence="3" id="KW-1185">Reference proteome</keyword>
<dbReference type="InterPro" id="IPR052895">
    <property type="entry name" value="HetReg/Transcr_Mod"/>
</dbReference>
<dbReference type="OrthoDB" id="2157530at2759"/>
<evidence type="ECO:0000259" key="1">
    <source>
        <dbReference type="Pfam" id="PF06985"/>
    </source>
</evidence>
<accession>A0A9P6LF71</accession>
<dbReference type="GeneID" id="62168128"/>
<feature type="domain" description="Heterokaryon incompatibility" evidence="1">
    <location>
        <begin position="12"/>
        <end position="103"/>
    </location>
</feature>
<proteinExistence type="predicted"/>
<gene>
    <name evidence="2" type="ORF">CkaCkLH20_12341</name>
</gene>
<organism evidence="2 3">
    <name type="scientific">Colletotrichum karsti</name>
    <dbReference type="NCBI Taxonomy" id="1095194"/>
    <lineage>
        <taxon>Eukaryota</taxon>
        <taxon>Fungi</taxon>
        <taxon>Dikarya</taxon>
        <taxon>Ascomycota</taxon>
        <taxon>Pezizomycotina</taxon>
        <taxon>Sordariomycetes</taxon>
        <taxon>Hypocreomycetidae</taxon>
        <taxon>Glomerellales</taxon>
        <taxon>Glomerellaceae</taxon>
        <taxon>Colletotrichum</taxon>
        <taxon>Colletotrichum boninense species complex</taxon>
    </lineage>
</organism>
<dbReference type="RefSeq" id="XP_038739716.1">
    <property type="nucleotide sequence ID" value="XM_038895054.1"/>
</dbReference>
<reference evidence="2" key="1">
    <citation type="submission" date="2020-03" db="EMBL/GenBank/DDBJ databases">
        <authorList>
            <person name="He L."/>
        </authorList>
    </citation>
    <scope>NUCLEOTIDE SEQUENCE</scope>
    <source>
        <strain evidence="2">CkLH20</strain>
    </source>
</reference>
<dbReference type="Pfam" id="PF06985">
    <property type="entry name" value="HET"/>
    <property type="match status" value="1"/>
</dbReference>
<dbReference type="PANTHER" id="PTHR24148">
    <property type="entry name" value="ANKYRIN REPEAT DOMAIN-CONTAINING PROTEIN 39 HOMOLOG-RELATED"/>
    <property type="match status" value="1"/>
</dbReference>
<comment type="caution">
    <text evidence="2">The sequence shown here is derived from an EMBL/GenBank/DDBJ whole genome shotgun (WGS) entry which is preliminary data.</text>
</comment>
<reference evidence="2" key="2">
    <citation type="submission" date="2020-11" db="EMBL/GenBank/DDBJ databases">
        <title>Whole genome sequencing of Colletotrichum sp.</title>
        <authorList>
            <person name="Li H."/>
        </authorList>
    </citation>
    <scope>NUCLEOTIDE SEQUENCE</scope>
    <source>
        <strain evidence="2">CkLH20</strain>
    </source>
</reference>
<name>A0A9P6LF71_9PEZI</name>
<evidence type="ECO:0000313" key="3">
    <source>
        <dbReference type="Proteomes" id="UP000781932"/>
    </source>
</evidence>
<dbReference type="InterPro" id="IPR010730">
    <property type="entry name" value="HET"/>
</dbReference>
<evidence type="ECO:0000313" key="2">
    <source>
        <dbReference type="EMBL" id="KAF9870255.1"/>
    </source>
</evidence>
<dbReference type="EMBL" id="JAATWM020000057">
    <property type="protein sequence ID" value="KAF9870255.1"/>
    <property type="molecule type" value="Genomic_DNA"/>
</dbReference>
<dbReference type="AlphaFoldDB" id="A0A9P6LF71"/>